<dbReference type="Gene3D" id="3.40.630.90">
    <property type="match status" value="1"/>
</dbReference>
<dbReference type="AlphaFoldDB" id="Q6LKW9"/>
<dbReference type="Pfam" id="PF18014">
    <property type="entry name" value="Acetyltransf_18"/>
    <property type="match status" value="1"/>
</dbReference>
<accession>Q6LKW9</accession>
<dbReference type="InterPro" id="IPR000182">
    <property type="entry name" value="GNAT_dom"/>
</dbReference>
<dbReference type="PANTHER" id="PTHR47237">
    <property type="entry name" value="SLL0310 PROTEIN"/>
    <property type="match status" value="1"/>
</dbReference>
<dbReference type="PANTHER" id="PTHR47237:SF1">
    <property type="entry name" value="SLL0310 PROTEIN"/>
    <property type="match status" value="1"/>
</dbReference>
<dbReference type="STRING" id="298386.PBPRB0173"/>
<feature type="domain" description="N-acetyltransferase" evidence="1">
    <location>
        <begin position="25"/>
        <end position="165"/>
    </location>
</feature>
<gene>
    <name evidence="2" type="primary">R01158</name>
    <name evidence="2" type="ordered locus">PBPRB0173</name>
</gene>
<name>Q6LKW9_PHOPR</name>
<organism evidence="2 3">
    <name type="scientific">Photobacterium profundum (strain SS9)</name>
    <dbReference type="NCBI Taxonomy" id="298386"/>
    <lineage>
        <taxon>Bacteria</taxon>
        <taxon>Pseudomonadati</taxon>
        <taxon>Pseudomonadota</taxon>
        <taxon>Gammaproteobacteria</taxon>
        <taxon>Vibrionales</taxon>
        <taxon>Vibrionaceae</taxon>
        <taxon>Photobacterium</taxon>
    </lineage>
</organism>
<feature type="domain" description="N-acetyltransferase" evidence="1">
    <location>
        <begin position="159"/>
        <end position="301"/>
    </location>
</feature>
<dbReference type="GO" id="GO:0016747">
    <property type="term" value="F:acyltransferase activity, transferring groups other than amino-acyl groups"/>
    <property type="evidence" value="ECO:0007669"/>
    <property type="project" value="InterPro"/>
</dbReference>
<dbReference type="Proteomes" id="UP000000593">
    <property type="component" value="Chromosome 2"/>
</dbReference>
<proteinExistence type="predicted"/>
<dbReference type="Gene3D" id="3.40.630.30">
    <property type="match status" value="1"/>
</dbReference>
<dbReference type="InterPro" id="IPR052729">
    <property type="entry name" value="Acyl/Acetyltrans_Enzymes"/>
</dbReference>
<dbReference type="PROSITE" id="PS51186">
    <property type="entry name" value="GNAT"/>
    <property type="match status" value="2"/>
</dbReference>
<evidence type="ECO:0000313" key="3">
    <source>
        <dbReference type="Proteomes" id="UP000000593"/>
    </source>
</evidence>
<keyword evidence="3" id="KW-1185">Reference proteome</keyword>
<sequence>MRLNMADNNGINSRFVKNPFNNKTFIIRTMAADEVALAVNWAGQEGWNPGLNDASTFYHADPSGFFVGELDDQIIAVGSAVIYDDQFAFCGLYIVAPEYRGKGYGLALTKHRLAHCGDRNIGIDGVLENVKIYQRIGYVPFYENRRYQFTASAKLFNPIYIKPITNDDLQQIFVYDRQCFPAPRDNFLTHWITQPQAKSLFYTADGKIKGYVVRRRCLEGYKIGPLFADNAEIAQQLLNAVQVDIEGQTVLLDVPEINAEAVKIAEQEKMSVVFATARMYQKGLPNIDNNKIFGITTFELG</sequence>
<dbReference type="KEGG" id="ppr:PBPRB0173"/>
<dbReference type="EMBL" id="CR378675">
    <property type="protein sequence ID" value="CAG22046.1"/>
    <property type="molecule type" value="Genomic_DNA"/>
</dbReference>
<dbReference type="CDD" id="cd04301">
    <property type="entry name" value="NAT_SF"/>
    <property type="match status" value="1"/>
</dbReference>
<reference evidence="3" key="1">
    <citation type="journal article" date="2005" name="Science">
        <title>Life at depth: Photobacterium profundum genome sequence and expression analysis.</title>
        <authorList>
            <person name="Vezzi A."/>
            <person name="Campanaro S."/>
            <person name="D'Angelo M."/>
            <person name="Simonato F."/>
            <person name="Vitulo N."/>
            <person name="Lauro F.M."/>
            <person name="Cestaro A."/>
            <person name="Malacrida G."/>
            <person name="Simionati B."/>
            <person name="Cannata N."/>
            <person name="Romualdi C."/>
            <person name="Bartlett D.H."/>
            <person name="Valle G."/>
        </authorList>
    </citation>
    <scope>NUCLEOTIDE SEQUENCE [LARGE SCALE GENOMIC DNA]</scope>
    <source>
        <strain evidence="3">ATCC BAA-1253 / SS9</strain>
    </source>
</reference>
<evidence type="ECO:0000259" key="1">
    <source>
        <dbReference type="PROSITE" id="PS51186"/>
    </source>
</evidence>
<dbReference type="Pfam" id="PF00583">
    <property type="entry name" value="Acetyltransf_1"/>
    <property type="match status" value="1"/>
</dbReference>
<dbReference type="InterPro" id="IPR016181">
    <property type="entry name" value="Acyl_CoA_acyltransferase"/>
</dbReference>
<dbReference type="HOGENOM" id="CLU_054109_0_0_6"/>
<dbReference type="eggNOG" id="COG0454">
    <property type="taxonomic scope" value="Bacteria"/>
</dbReference>
<dbReference type="InterPro" id="IPR041496">
    <property type="entry name" value="YitH/HolE_GNAT"/>
</dbReference>
<protein>
    <submittedName>
        <fullName evidence="2">Hypothetical acetyltransferase</fullName>
    </submittedName>
</protein>
<evidence type="ECO:0000313" key="2">
    <source>
        <dbReference type="EMBL" id="CAG22046.1"/>
    </source>
</evidence>
<dbReference type="SUPFAM" id="SSF55729">
    <property type="entry name" value="Acyl-CoA N-acyltransferases (Nat)"/>
    <property type="match status" value="1"/>
</dbReference>